<evidence type="ECO:0000313" key="4">
    <source>
        <dbReference type="EMBL" id="MBP2479418.1"/>
    </source>
</evidence>
<dbReference type="RefSeq" id="WP_086789262.1">
    <property type="nucleotide sequence ID" value="NZ_JAGIOO010000001.1"/>
</dbReference>
<proteinExistence type="predicted"/>
<dbReference type="InterPro" id="IPR009061">
    <property type="entry name" value="DNA-bd_dom_put_sf"/>
</dbReference>
<dbReference type="PANTHER" id="PTHR30204">
    <property type="entry name" value="REDOX-CYCLING DRUG-SENSING TRANSCRIPTIONAL ACTIVATOR SOXR"/>
    <property type="match status" value="1"/>
</dbReference>
<dbReference type="PANTHER" id="PTHR30204:SF93">
    <property type="entry name" value="HTH MERR-TYPE DOMAIN-CONTAINING PROTEIN"/>
    <property type="match status" value="1"/>
</dbReference>
<evidence type="ECO:0000256" key="2">
    <source>
        <dbReference type="SAM" id="Coils"/>
    </source>
</evidence>
<comment type="caution">
    <text evidence="4">The sequence shown here is derived from an EMBL/GenBank/DDBJ whole genome shotgun (WGS) entry which is preliminary data.</text>
</comment>
<protein>
    <submittedName>
        <fullName evidence="4">DNA-binding transcriptional MerR regulator</fullName>
    </submittedName>
</protein>
<keyword evidence="2" id="KW-0175">Coiled coil</keyword>
<dbReference type="Gene3D" id="1.10.1660.10">
    <property type="match status" value="1"/>
</dbReference>
<evidence type="ECO:0000256" key="1">
    <source>
        <dbReference type="ARBA" id="ARBA00023125"/>
    </source>
</evidence>
<dbReference type="GO" id="GO:0003677">
    <property type="term" value="F:DNA binding"/>
    <property type="evidence" value="ECO:0007669"/>
    <property type="project" value="UniProtKB-KW"/>
</dbReference>
<dbReference type="SUPFAM" id="SSF46955">
    <property type="entry name" value="Putative DNA-binding domain"/>
    <property type="match status" value="1"/>
</dbReference>
<feature type="domain" description="HTH merR-type" evidence="3">
    <location>
        <begin position="2"/>
        <end position="71"/>
    </location>
</feature>
<dbReference type="SMART" id="SM00422">
    <property type="entry name" value="HTH_MERR"/>
    <property type="match status" value="1"/>
</dbReference>
<dbReference type="Pfam" id="PF13411">
    <property type="entry name" value="MerR_1"/>
    <property type="match status" value="1"/>
</dbReference>
<dbReference type="PROSITE" id="PS50937">
    <property type="entry name" value="HTH_MERR_2"/>
    <property type="match status" value="1"/>
</dbReference>
<dbReference type="Proteomes" id="UP001519363">
    <property type="component" value="Unassembled WGS sequence"/>
</dbReference>
<organism evidence="4 5">
    <name type="scientific">Crossiella equi</name>
    <dbReference type="NCBI Taxonomy" id="130796"/>
    <lineage>
        <taxon>Bacteria</taxon>
        <taxon>Bacillati</taxon>
        <taxon>Actinomycetota</taxon>
        <taxon>Actinomycetes</taxon>
        <taxon>Pseudonocardiales</taxon>
        <taxon>Pseudonocardiaceae</taxon>
        <taxon>Crossiella</taxon>
    </lineage>
</organism>
<reference evidence="4 5" key="1">
    <citation type="submission" date="2021-03" db="EMBL/GenBank/DDBJ databases">
        <title>Sequencing the genomes of 1000 actinobacteria strains.</title>
        <authorList>
            <person name="Klenk H.-P."/>
        </authorList>
    </citation>
    <scope>NUCLEOTIDE SEQUENCE [LARGE SCALE GENOMIC DNA]</scope>
    <source>
        <strain evidence="4 5">DSM 44580</strain>
    </source>
</reference>
<name>A0ABS5AS83_9PSEU</name>
<dbReference type="EMBL" id="JAGIOO010000001">
    <property type="protein sequence ID" value="MBP2479418.1"/>
    <property type="molecule type" value="Genomic_DNA"/>
</dbReference>
<evidence type="ECO:0000313" key="5">
    <source>
        <dbReference type="Proteomes" id="UP001519363"/>
    </source>
</evidence>
<feature type="coiled-coil region" evidence="2">
    <location>
        <begin position="65"/>
        <end position="92"/>
    </location>
</feature>
<accession>A0ABS5AS83</accession>
<keyword evidence="5" id="KW-1185">Reference proteome</keyword>
<evidence type="ECO:0000259" key="3">
    <source>
        <dbReference type="PROSITE" id="PS50937"/>
    </source>
</evidence>
<dbReference type="InterPro" id="IPR000551">
    <property type="entry name" value="MerR-type_HTH_dom"/>
</dbReference>
<sequence>MAWSTRELADLAGTTLKAVRYYHEIGLLEEPERGANGYKRYRLRHLLRLVRIRRLADLGVPLSDIAAVQESAESAEQVLRALDAELAASIERQQRIRDELAGLLRHRTLLDLPPGFPEAAAALPESDRALLLAYSRVFGSPVMAAVRDLVTLPRAPVDDEFDALSEDADEPTRQALAERMAPEIQRQQRAHPVLADPVAQLNGPHTASVVVQALVERYSPAQLDVLRRATGLLAADGDRPRPD</sequence>
<keyword evidence="1 4" id="KW-0238">DNA-binding</keyword>
<gene>
    <name evidence="4" type="ORF">JOF53_008290</name>
</gene>
<dbReference type="InterPro" id="IPR047057">
    <property type="entry name" value="MerR_fam"/>
</dbReference>